<keyword evidence="3" id="KW-0808">Transferase</keyword>
<dbReference type="PRINTS" id="PR00111">
    <property type="entry name" value="ABHYDROLASE"/>
</dbReference>
<sequence length="285" mass="31099">MVLIHGLGLSRHSTWGVIAPLLARHFRVLSYDLPGHGQSAPHIRPLTLTILSEQLVTLMDRLALPHAALVGFSLGGMINRRAALDHPARVSALAILNSPHERAPDLQARVATQARDAAAGGPVATIDAALERWFTPRVPRLKPRKGRVHPRNRPRHRPRQLCGASAGIGRGCDRIDPAQAAPDAARPRGHLRKRQRLYPRHGSGHRLGNHPQPVPHPARFAPPGPHRGPAELCGQAHTVSQPACVTLRRCLAQPFIHDPRIHQSGLRMAKGARQMSHGFKPKALP</sequence>
<dbReference type="GO" id="GO:0016746">
    <property type="term" value="F:acyltransferase activity"/>
    <property type="evidence" value="ECO:0007669"/>
    <property type="project" value="UniProtKB-KW"/>
</dbReference>
<evidence type="ECO:0000313" key="3">
    <source>
        <dbReference type="EMBL" id="KGM87729.1"/>
    </source>
</evidence>
<keyword evidence="3" id="KW-0012">Acyltransferase</keyword>
<dbReference type="Proteomes" id="UP000030021">
    <property type="component" value="Unassembled WGS sequence"/>
</dbReference>
<dbReference type="EMBL" id="AONH01000013">
    <property type="protein sequence ID" value="KGM87729.1"/>
    <property type="molecule type" value="Genomic_DNA"/>
</dbReference>
<dbReference type="InterPro" id="IPR050228">
    <property type="entry name" value="Carboxylesterase_BioH"/>
</dbReference>
<reference evidence="3 4" key="1">
    <citation type="submission" date="2013-01" db="EMBL/GenBank/DDBJ databases">
        <authorList>
            <person name="Fiebig A."/>
            <person name="Goeker M."/>
            <person name="Klenk H.-P.P."/>
        </authorList>
    </citation>
    <scope>NUCLEOTIDE SEQUENCE [LARGE SCALE GENOMIC DNA]</scope>
    <source>
        <strain evidence="3 4">DSM 17069</strain>
    </source>
</reference>
<dbReference type="HOGENOM" id="CLU_976216_0_0_5"/>
<dbReference type="GO" id="GO:0016787">
    <property type="term" value="F:hydrolase activity"/>
    <property type="evidence" value="ECO:0007669"/>
    <property type="project" value="UniProtKB-KW"/>
</dbReference>
<proteinExistence type="predicted"/>
<name>A0A0A0HM19_9RHOB</name>
<feature type="compositionally biased region" description="Pro residues" evidence="1">
    <location>
        <begin position="212"/>
        <end position="226"/>
    </location>
</feature>
<dbReference type="Pfam" id="PF00561">
    <property type="entry name" value="Abhydrolase_1"/>
    <property type="match status" value="1"/>
</dbReference>
<dbReference type="PANTHER" id="PTHR43194">
    <property type="entry name" value="HYDROLASE ALPHA/BETA FOLD FAMILY"/>
    <property type="match status" value="1"/>
</dbReference>
<accession>A0A0A0HM19</accession>
<organism evidence="3 4">
    <name type="scientific">Roseovarius mucosus DSM 17069</name>
    <dbReference type="NCBI Taxonomy" id="1288298"/>
    <lineage>
        <taxon>Bacteria</taxon>
        <taxon>Pseudomonadati</taxon>
        <taxon>Pseudomonadota</taxon>
        <taxon>Alphaproteobacteria</taxon>
        <taxon>Rhodobacterales</taxon>
        <taxon>Roseobacteraceae</taxon>
        <taxon>Roseovarius</taxon>
    </lineage>
</organism>
<dbReference type="PANTHER" id="PTHR43194:SF5">
    <property type="entry name" value="PIMELOYL-[ACYL-CARRIER PROTEIN] METHYL ESTER ESTERASE"/>
    <property type="match status" value="1"/>
</dbReference>
<protein>
    <submittedName>
        <fullName evidence="3">Putative hydrolase or acyltransferase (Alpha/beta hydrolase superfamily)</fullName>
    </submittedName>
</protein>
<evidence type="ECO:0000259" key="2">
    <source>
        <dbReference type="Pfam" id="PF00561"/>
    </source>
</evidence>
<keyword evidence="3" id="KW-0378">Hydrolase</keyword>
<comment type="caution">
    <text evidence="3">The sequence shown here is derived from an EMBL/GenBank/DDBJ whole genome shotgun (WGS) entry which is preliminary data.</text>
</comment>
<feature type="domain" description="AB hydrolase-1" evidence="2">
    <location>
        <begin position="1"/>
        <end position="100"/>
    </location>
</feature>
<dbReference type="InterPro" id="IPR000073">
    <property type="entry name" value="AB_hydrolase_1"/>
</dbReference>
<dbReference type="Gene3D" id="3.40.50.1820">
    <property type="entry name" value="alpha/beta hydrolase"/>
    <property type="match status" value="1"/>
</dbReference>
<feature type="region of interest" description="Disordered" evidence="1">
    <location>
        <begin position="141"/>
        <end position="231"/>
    </location>
</feature>
<dbReference type="eggNOG" id="COG2267">
    <property type="taxonomic scope" value="Bacteria"/>
</dbReference>
<dbReference type="AlphaFoldDB" id="A0A0A0HM19"/>
<dbReference type="SUPFAM" id="SSF53474">
    <property type="entry name" value="alpha/beta-Hydrolases"/>
    <property type="match status" value="1"/>
</dbReference>
<evidence type="ECO:0000256" key="1">
    <source>
        <dbReference type="SAM" id="MobiDB-lite"/>
    </source>
</evidence>
<dbReference type="STRING" id="215743.ROSMUCSMR3_03153"/>
<feature type="compositionally biased region" description="Basic residues" evidence="1">
    <location>
        <begin position="141"/>
        <end position="159"/>
    </location>
</feature>
<evidence type="ECO:0000313" key="4">
    <source>
        <dbReference type="Proteomes" id="UP000030021"/>
    </source>
</evidence>
<gene>
    <name evidence="3" type="ORF">rosmuc_02466</name>
</gene>
<dbReference type="InterPro" id="IPR029058">
    <property type="entry name" value="AB_hydrolase_fold"/>
</dbReference>
<feature type="compositionally biased region" description="Basic residues" evidence="1">
    <location>
        <begin position="187"/>
        <end position="208"/>
    </location>
</feature>